<comment type="caution">
    <text evidence="2">The sequence shown here is derived from an EMBL/GenBank/DDBJ whole genome shotgun (WGS) entry which is preliminary data.</text>
</comment>
<proteinExistence type="predicted"/>
<accession>D4BEW5</accession>
<feature type="region of interest" description="Disordered" evidence="1">
    <location>
        <begin position="58"/>
        <end position="77"/>
    </location>
</feature>
<organism evidence="2 3">
    <name type="scientific">Citrobacter youngae ATCC 29220</name>
    <dbReference type="NCBI Taxonomy" id="500640"/>
    <lineage>
        <taxon>Bacteria</taxon>
        <taxon>Pseudomonadati</taxon>
        <taxon>Pseudomonadota</taxon>
        <taxon>Gammaproteobacteria</taxon>
        <taxon>Enterobacterales</taxon>
        <taxon>Enterobacteriaceae</taxon>
        <taxon>Citrobacter</taxon>
        <taxon>Citrobacter freundii complex</taxon>
    </lineage>
</organism>
<evidence type="ECO:0000313" key="3">
    <source>
        <dbReference type="Proteomes" id="UP000003880"/>
    </source>
</evidence>
<dbReference type="EMBL" id="ABWL02000016">
    <property type="protein sequence ID" value="EFE07444.1"/>
    <property type="molecule type" value="Genomic_DNA"/>
</dbReference>
<reference evidence="2 3" key="1">
    <citation type="submission" date="2010-02" db="EMBL/GenBank/DDBJ databases">
        <authorList>
            <person name="Weinstock G."/>
            <person name="Sodergren E."/>
            <person name="Clifton S."/>
            <person name="Fulton L."/>
            <person name="Fulton B."/>
            <person name="Courtney L."/>
            <person name="Fronick C."/>
            <person name="Harrison M."/>
            <person name="Strong C."/>
            <person name="Farmer C."/>
            <person name="Delahaunty K."/>
            <person name="Markovic C."/>
            <person name="Hall O."/>
            <person name="Minx P."/>
            <person name="Tomlinson C."/>
            <person name="Mitreva M."/>
            <person name="Nelson J."/>
            <person name="Hou S."/>
            <person name="Wollam A."/>
            <person name="Pepin K.H."/>
            <person name="Johnson M."/>
            <person name="Bhonagiri V."/>
            <person name="Zhang X."/>
            <person name="Suruliraj S."/>
            <person name="Warren W."/>
            <person name="Chinwalla A."/>
            <person name="Mardis E.R."/>
            <person name="Wilson R.K."/>
        </authorList>
    </citation>
    <scope>NUCLEOTIDE SEQUENCE [LARGE SCALE GENOMIC DNA]</scope>
    <source>
        <strain evidence="2 3">ATCC 29220</strain>
    </source>
</reference>
<feature type="compositionally biased region" description="Basic and acidic residues" evidence="1">
    <location>
        <begin position="68"/>
        <end position="77"/>
    </location>
</feature>
<dbReference type="HOGENOM" id="CLU_2553131_0_0_6"/>
<dbReference type="AlphaFoldDB" id="D4BEW5"/>
<gene>
    <name evidence="2" type="ORF">CIT292_09331</name>
</gene>
<name>D4BEW5_9ENTR</name>
<dbReference type="Proteomes" id="UP000003880">
    <property type="component" value="Unassembled WGS sequence"/>
</dbReference>
<evidence type="ECO:0000313" key="2">
    <source>
        <dbReference type="EMBL" id="EFE07444.1"/>
    </source>
</evidence>
<evidence type="ECO:0000256" key="1">
    <source>
        <dbReference type="SAM" id="MobiDB-lite"/>
    </source>
</evidence>
<protein>
    <submittedName>
        <fullName evidence="2">Uncharacterized protein</fullName>
    </submittedName>
</protein>
<sequence length="77" mass="8517">MQAGIALLTYVGLPPHFPRTQAQRLMWAMQDALPAVVAASHRPRIVAVFTAQVASLQKQRQATARPVDAGERDQFTY</sequence>